<dbReference type="Pfam" id="PF00651">
    <property type="entry name" value="BTB"/>
    <property type="match status" value="1"/>
</dbReference>
<dbReference type="PANTHER" id="PTHR24410:SF41">
    <property type="entry name" value="HL07962P"/>
    <property type="match status" value="1"/>
</dbReference>
<dbReference type="Gene3D" id="3.30.710.10">
    <property type="entry name" value="Potassium Channel Kv1.1, Chain A"/>
    <property type="match status" value="1"/>
</dbReference>
<keyword evidence="3" id="KW-1185">Reference proteome</keyword>
<comment type="caution">
    <text evidence="2">The sequence shown here is derived from an EMBL/GenBank/DDBJ whole genome shotgun (WGS) entry which is preliminary data.</text>
</comment>
<dbReference type="SMART" id="SM00225">
    <property type="entry name" value="BTB"/>
    <property type="match status" value="1"/>
</dbReference>
<dbReference type="InterPro" id="IPR051481">
    <property type="entry name" value="BTB-POZ/Galectin-3-binding"/>
</dbReference>
<dbReference type="SUPFAM" id="SSF54695">
    <property type="entry name" value="POZ domain"/>
    <property type="match status" value="1"/>
</dbReference>
<dbReference type="InterPro" id="IPR000210">
    <property type="entry name" value="BTB/POZ_dom"/>
</dbReference>
<dbReference type="SMART" id="SM00875">
    <property type="entry name" value="BACK"/>
    <property type="match status" value="1"/>
</dbReference>
<protein>
    <recommendedName>
        <fullName evidence="1">BTB domain-containing protein</fullName>
    </recommendedName>
</protein>
<dbReference type="Gene3D" id="1.25.40.420">
    <property type="match status" value="1"/>
</dbReference>
<evidence type="ECO:0000313" key="3">
    <source>
        <dbReference type="Proteomes" id="UP001208570"/>
    </source>
</evidence>
<dbReference type="CDD" id="cd18292">
    <property type="entry name" value="BTB_POZ_BTBD17"/>
    <property type="match status" value="1"/>
</dbReference>
<dbReference type="PANTHER" id="PTHR24410">
    <property type="entry name" value="HL07962P-RELATED"/>
    <property type="match status" value="1"/>
</dbReference>
<evidence type="ECO:0000313" key="2">
    <source>
        <dbReference type="EMBL" id="KAK2155363.1"/>
    </source>
</evidence>
<evidence type="ECO:0000259" key="1">
    <source>
        <dbReference type="PROSITE" id="PS50097"/>
    </source>
</evidence>
<dbReference type="EMBL" id="JAODUP010000242">
    <property type="protein sequence ID" value="KAK2155363.1"/>
    <property type="molecule type" value="Genomic_DNA"/>
</dbReference>
<organism evidence="2 3">
    <name type="scientific">Paralvinella palmiformis</name>
    <dbReference type="NCBI Taxonomy" id="53620"/>
    <lineage>
        <taxon>Eukaryota</taxon>
        <taxon>Metazoa</taxon>
        <taxon>Spiralia</taxon>
        <taxon>Lophotrochozoa</taxon>
        <taxon>Annelida</taxon>
        <taxon>Polychaeta</taxon>
        <taxon>Sedentaria</taxon>
        <taxon>Canalipalpata</taxon>
        <taxon>Terebellida</taxon>
        <taxon>Terebelliformia</taxon>
        <taxon>Alvinellidae</taxon>
        <taxon>Paralvinella</taxon>
    </lineage>
</organism>
<dbReference type="CDD" id="cd18493">
    <property type="entry name" value="BACK_BTBD17"/>
    <property type="match status" value="1"/>
</dbReference>
<feature type="domain" description="BTB" evidence="1">
    <location>
        <begin position="68"/>
        <end position="138"/>
    </location>
</feature>
<gene>
    <name evidence="2" type="ORF">LSH36_242g07004</name>
</gene>
<dbReference type="InterPro" id="IPR011333">
    <property type="entry name" value="SKP1/BTB/POZ_sf"/>
</dbReference>
<dbReference type="Pfam" id="PF07707">
    <property type="entry name" value="BACK"/>
    <property type="match status" value="1"/>
</dbReference>
<dbReference type="AlphaFoldDB" id="A0AAD9N4Q5"/>
<name>A0AAD9N4Q5_9ANNE</name>
<proteinExistence type="predicted"/>
<dbReference type="InterPro" id="IPR011705">
    <property type="entry name" value="BACK"/>
</dbReference>
<reference evidence="2" key="1">
    <citation type="journal article" date="2023" name="Mol. Biol. Evol.">
        <title>Third-Generation Sequencing Reveals the Adaptive Role of the Epigenome in Three Deep-Sea Polychaetes.</title>
        <authorList>
            <person name="Perez M."/>
            <person name="Aroh O."/>
            <person name="Sun Y."/>
            <person name="Lan Y."/>
            <person name="Juniper S.K."/>
            <person name="Young C.R."/>
            <person name="Angers B."/>
            <person name="Qian P.Y."/>
        </authorList>
    </citation>
    <scope>NUCLEOTIDE SEQUENCE</scope>
    <source>
        <strain evidence="2">P08H-3</strain>
    </source>
</reference>
<dbReference type="PROSITE" id="PS50097">
    <property type="entry name" value="BTB"/>
    <property type="match status" value="1"/>
</dbReference>
<accession>A0AAD9N4Q5</accession>
<dbReference type="Proteomes" id="UP001208570">
    <property type="component" value="Unassembled WGS sequence"/>
</dbReference>
<sequence length="448" mass="52160">MFVYNHIRCSLLKTEKDMEYDWSPQQQESETVSENTEVSESCMDLRILRDEVNFIQSVSQFYNEEALSDIILIVNKDKYFAHKFVLAKSSDVFKAMLCEKNWSHGNKAEVELNETQECQQVFDKFLRYLYTAEVSISTSSAVGILCLADKYDVDSLKQLCVGYMSENSRSPKVKNALSWYPWAKALHFTELIKQCTRTIAWNFLEIITSSEWTSMDLEFLYDMLLSSELVIPNECAIWQALSKWLLHESHLEHLKDNAAKLLPLIRFPQMIVSQLYEIEQGELATNLETKHLLHELLSKAYRFRALCPSQVDLSISFNEPFYIPRDYTELTVDNVRMQNTLRFGIQVDVKMYKGPVPSENRDADWKITYRKQGEVWTLLLYCHETGLIHNEARVQPSIIVFNDADKVMQVYREPTCVITRGNTYNIQLSVEQPSVSRHMSVLLKPMPQ</sequence>